<protein>
    <submittedName>
        <fullName evidence="2">SprT-like domain-containing protein</fullName>
    </submittedName>
</protein>
<dbReference type="Proteomes" id="UP001267426">
    <property type="component" value="Unassembled WGS sequence"/>
</dbReference>
<sequence>MPTQSHTRALALRLFDELGRELIGASLTARGWTFGFDRARTRLGVCRPATKRITLSAHLSRTLPEAEVEDTVRHEIAHALDHELNPSRRGRRAHDRTWKALARRCGAAPERCFTGDVPTDPAAPYGAACPSCGPVRDLYREPVRAHVCPTCSRPGRPTYLRVVHRPTGRIVWQGGPERGPYGGTAGVVATCPGCGAATRRARRPTRKTACAACCARHAGGRYDERFRLRFA</sequence>
<organism evidence="2 3">
    <name type="scientific">Rubrivirga litoralis</name>
    <dbReference type="NCBI Taxonomy" id="3075598"/>
    <lineage>
        <taxon>Bacteria</taxon>
        <taxon>Pseudomonadati</taxon>
        <taxon>Rhodothermota</taxon>
        <taxon>Rhodothermia</taxon>
        <taxon>Rhodothermales</taxon>
        <taxon>Rubricoccaceae</taxon>
        <taxon>Rubrivirga</taxon>
    </lineage>
</organism>
<accession>A0ABU3BQI0</accession>
<feature type="domain" description="SprT-like" evidence="1">
    <location>
        <begin position="8"/>
        <end position="158"/>
    </location>
</feature>
<dbReference type="InterPro" id="IPR006640">
    <property type="entry name" value="SprT-like_domain"/>
</dbReference>
<gene>
    <name evidence="2" type="ORF">RM540_06745</name>
</gene>
<evidence type="ECO:0000259" key="1">
    <source>
        <dbReference type="SMART" id="SM00731"/>
    </source>
</evidence>
<evidence type="ECO:0000313" key="2">
    <source>
        <dbReference type="EMBL" id="MDT0631446.1"/>
    </source>
</evidence>
<reference evidence="2 3" key="1">
    <citation type="submission" date="2023-09" db="EMBL/GenBank/DDBJ databases">
        <authorList>
            <person name="Rey-Velasco X."/>
        </authorList>
    </citation>
    <scope>NUCLEOTIDE SEQUENCE [LARGE SCALE GENOMIC DNA]</scope>
    <source>
        <strain evidence="2 3">F394</strain>
    </source>
</reference>
<dbReference type="RefSeq" id="WP_311662789.1">
    <property type="nucleotide sequence ID" value="NZ_JAVRHT010000012.1"/>
</dbReference>
<evidence type="ECO:0000313" key="3">
    <source>
        <dbReference type="Proteomes" id="UP001267426"/>
    </source>
</evidence>
<comment type="caution">
    <text evidence="2">The sequence shown here is derived from an EMBL/GenBank/DDBJ whole genome shotgun (WGS) entry which is preliminary data.</text>
</comment>
<keyword evidence="3" id="KW-1185">Reference proteome</keyword>
<name>A0ABU3BQI0_9BACT</name>
<dbReference type="EMBL" id="JAVRHT010000012">
    <property type="protein sequence ID" value="MDT0631446.1"/>
    <property type="molecule type" value="Genomic_DNA"/>
</dbReference>
<proteinExistence type="predicted"/>
<dbReference type="SMART" id="SM00731">
    <property type="entry name" value="SprT"/>
    <property type="match status" value="1"/>
</dbReference>
<dbReference type="Pfam" id="PF10263">
    <property type="entry name" value="SprT-like"/>
    <property type="match status" value="1"/>
</dbReference>